<keyword evidence="3" id="KW-1185">Reference proteome</keyword>
<dbReference type="PROSITE" id="PS50887">
    <property type="entry name" value="GGDEF"/>
    <property type="match status" value="1"/>
</dbReference>
<comment type="caution">
    <text evidence="2">The sequence shown here is derived from an EMBL/GenBank/DDBJ whole genome shotgun (WGS) entry which is preliminary data.</text>
</comment>
<proteinExistence type="predicted"/>
<dbReference type="Pfam" id="PF00990">
    <property type="entry name" value="GGDEF"/>
    <property type="match status" value="1"/>
</dbReference>
<dbReference type="GO" id="GO:1902201">
    <property type="term" value="P:negative regulation of bacterial-type flagellum-dependent cell motility"/>
    <property type="evidence" value="ECO:0007669"/>
    <property type="project" value="TreeGrafter"/>
</dbReference>
<reference evidence="2" key="1">
    <citation type="submission" date="2021-01" db="EMBL/GenBank/DDBJ databases">
        <title>Genomic Encyclopedia of Type Strains, Phase IV (KMG-IV): sequencing the most valuable type-strain genomes for metagenomic binning, comparative biology and taxonomic classification.</title>
        <authorList>
            <person name="Goeker M."/>
        </authorList>
    </citation>
    <scope>NUCLEOTIDE SEQUENCE</scope>
    <source>
        <strain evidence="2">DSM 23230</strain>
    </source>
</reference>
<name>A0A938XR81_9FIRM</name>
<dbReference type="InterPro" id="IPR029787">
    <property type="entry name" value="Nucleotide_cyclase"/>
</dbReference>
<dbReference type="Pfam" id="PF01590">
    <property type="entry name" value="GAF"/>
    <property type="match status" value="1"/>
</dbReference>
<dbReference type="GO" id="GO:0005886">
    <property type="term" value="C:plasma membrane"/>
    <property type="evidence" value="ECO:0007669"/>
    <property type="project" value="TreeGrafter"/>
</dbReference>
<dbReference type="PANTHER" id="PTHR45138">
    <property type="entry name" value="REGULATORY COMPONENTS OF SENSORY TRANSDUCTION SYSTEM"/>
    <property type="match status" value="1"/>
</dbReference>
<dbReference type="SUPFAM" id="SSF55781">
    <property type="entry name" value="GAF domain-like"/>
    <property type="match status" value="2"/>
</dbReference>
<dbReference type="Gene3D" id="3.30.450.40">
    <property type="match status" value="2"/>
</dbReference>
<dbReference type="InterPro" id="IPR043128">
    <property type="entry name" value="Rev_trsase/Diguanyl_cyclase"/>
</dbReference>
<evidence type="ECO:0000313" key="2">
    <source>
        <dbReference type="EMBL" id="MBM7555940.1"/>
    </source>
</evidence>
<dbReference type="GO" id="GO:0052621">
    <property type="term" value="F:diguanylate cyclase activity"/>
    <property type="evidence" value="ECO:0007669"/>
    <property type="project" value="TreeGrafter"/>
</dbReference>
<dbReference type="RefSeq" id="WP_204700650.1">
    <property type="nucleotide sequence ID" value="NZ_JAFBDQ010000003.1"/>
</dbReference>
<protein>
    <submittedName>
        <fullName evidence="2">Diguanylate cyclase (GGDEF)-like protein</fullName>
    </submittedName>
</protein>
<dbReference type="GO" id="GO:0043709">
    <property type="term" value="P:cell adhesion involved in single-species biofilm formation"/>
    <property type="evidence" value="ECO:0007669"/>
    <property type="project" value="TreeGrafter"/>
</dbReference>
<gene>
    <name evidence="2" type="ORF">JOC47_000774</name>
</gene>
<evidence type="ECO:0000313" key="3">
    <source>
        <dbReference type="Proteomes" id="UP000774000"/>
    </source>
</evidence>
<dbReference type="NCBIfam" id="TIGR00254">
    <property type="entry name" value="GGDEF"/>
    <property type="match status" value="1"/>
</dbReference>
<dbReference type="InterPro" id="IPR000160">
    <property type="entry name" value="GGDEF_dom"/>
</dbReference>
<sequence length="501" mass="56198">MGEEYDNLQVLSEINEKTISQFSLDDTYQTLVDIGCQELGIDYGALFLTDNGQLEVKAICGLNNEYFKLHYSLSNSILKKAKSEILIVDNLQQAKTKNKYSQDLFIAEGFKSLLAAPIFVDDELEGLLLFLHSDVNYFSQEDFLPVETITTQAPLVIKKAKIFQKMERNVAGLSILQRTSSTINSTLNLEEVFNLTVDVIMGTMGVSMSGLFLLDESKENLNLVASTGVPGGEAEEKLIAKTQELCWRVIENKEAAIEDEIPDEHNELDTFNMKSGMIIPLIIRGEVIGAVAAGQVGFKRNFTEADTRFVTTLANQIAIAIENARMYNQMEELATKDGLTKLYNHSHFQEILAKEIEKAKRYERDLSLLMMDIDNFKDFNDTYGHQVGDEVLKELARLLKKEARESDIVARYGGEEFAVILPETDLNGAVEMGKRLNKAIRNMVIKYEGLEIKITVSIGASSYHEGKSQKKLINDSDDALYQAKDHGKDQTCAKEFCALEQ</sequence>
<feature type="domain" description="GGDEF" evidence="1">
    <location>
        <begin position="364"/>
        <end position="496"/>
    </location>
</feature>
<dbReference type="InterPro" id="IPR003018">
    <property type="entry name" value="GAF"/>
</dbReference>
<dbReference type="SMART" id="SM00065">
    <property type="entry name" value="GAF"/>
    <property type="match status" value="2"/>
</dbReference>
<dbReference type="Gene3D" id="3.30.70.270">
    <property type="match status" value="1"/>
</dbReference>
<dbReference type="FunFam" id="3.30.70.270:FF:000001">
    <property type="entry name" value="Diguanylate cyclase domain protein"/>
    <property type="match status" value="1"/>
</dbReference>
<dbReference type="InterPro" id="IPR029016">
    <property type="entry name" value="GAF-like_dom_sf"/>
</dbReference>
<dbReference type="InterPro" id="IPR050469">
    <property type="entry name" value="Diguanylate_Cyclase"/>
</dbReference>
<dbReference type="Proteomes" id="UP000774000">
    <property type="component" value="Unassembled WGS sequence"/>
</dbReference>
<dbReference type="PANTHER" id="PTHR45138:SF9">
    <property type="entry name" value="DIGUANYLATE CYCLASE DGCM-RELATED"/>
    <property type="match status" value="1"/>
</dbReference>
<dbReference type="AlphaFoldDB" id="A0A938XR81"/>
<dbReference type="CDD" id="cd01949">
    <property type="entry name" value="GGDEF"/>
    <property type="match status" value="1"/>
</dbReference>
<dbReference type="SUPFAM" id="SSF55073">
    <property type="entry name" value="Nucleotide cyclase"/>
    <property type="match status" value="1"/>
</dbReference>
<dbReference type="Pfam" id="PF13185">
    <property type="entry name" value="GAF_2"/>
    <property type="match status" value="1"/>
</dbReference>
<evidence type="ECO:0000259" key="1">
    <source>
        <dbReference type="PROSITE" id="PS50887"/>
    </source>
</evidence>
<organism evidence="2 3">
    <name type="scientific">Halanaerobacter jeridensis</name>
    <dbReference type="NCBI Taxonomy" id="706427"/>
    <lineage>
        <taxon>Bacteria</taxon>
        <taxon>Bacillati</taxon>
        <taxon>Bacillota</taxon>
        <taxon>Clostridia</taxon>
        <taxon>Halanaerobiales</taxon>
        <taxon>Halobacteroidaceae</taxon>
        <taxon>Halanaerobacter</taxon>
    </lineage>
</organism>
<dbReference type="EMBL" id="JAFBDQ010000003">
    <property type="protein sequence ID" value="MBM7555940.1"/>
    <property type="molecule type" value="Genomic_DNA"/>
</dbReference>
<dbReference type="SMART" id="SM00267">
    <property type="entry name" value="GGDEF"/>
    <property type="match status" value="1"/>
</dbReference>
<accession>A0A938XR81</accession>